<dbReference type="InterPro" id="IPR050327">
    <property type="entry name" value="Proton-linked_MCT"/>
</dbReference>
<dbReference type="Gene3D" id="1.20.1250.20">
    <property type="entry name" value="MFS general substrate transporter like domains"/>
    <property type="match status" value="1"/>
</dbReference>
<dbReference type="SUPFAM" id="SSF103473">
    <property type="entry name" value="MFS general substrate transporter"/>
    <property type="match status" value="1"/>
</dbReference>
<keyword evidence="3" id="KW-0812">Transmembrane</keyword>
<accession>A0ABR4PGV9</accession>
<dbReference type="InterPro" id="IPR020846">
    <property type="entry name" value="MFS_dom"/>
</dbReference>
<feature type="transmembrane region" description="Helical" evidence="3">
    <location>
        <begin position="64"/>
        <end position="85"/>
    </location>
</feature>
<comment type="similarity">
    <text evidence="2">Belongs to the major facilitator superfamily. Monocarboxylate porter (TC 2.A.1.13) family.</text>
</comment>
<organism evidence="5 6">
    <name type="scientific">Phlyctema vagabunda</name>
    <dbReference type="NCBI Taxonomy" id="108571"/>
    <lineage>
        <taxon>Eukaryota</taxon>
        <taxon>Fungi</taxon>
        <taxon>Dikarya</taxon>
        <taxon>Ascomycota</taxon>
        <taxon>Pezizomycotina</taxon>
        <taxon>Leotiomycetes</taxon>
        <taxon>Helotiales</taxon>
        <taxon>Dermateaceae</taxon>
        <taxon>Phlyctema</taxon>
    </lineage>
</organism>
<dbReference type="Proteomes" id="UP001629113">
    <property type="component" value="Unassembled WGS sequence"/>
</dbReference>
<reference evidence="5 6" key="1">
    <citation type="submission" date="2024-06" db="EMBL/GenBank/DDBJ databases">
        <title>Complete genome of Phlyctema vagabunda strain 19-DSS-EL-015.</title>
        <authorList>
            <person name="Fiorenzani C."/>
        </authorList>
    </citation>
    <scope>NUCLEOTIDE SEQUENCE [LARGE SCALE GENOMIC DNA]</scope>
    <source>
        <strain evidence="5 6">19-DSS-EL-015</strain>
    </source>
</reference>
<feature type="transmembrane region" description="Helical" evidence="3">
    <location>
        <begin position="105"/>
        <end position="127"/>
    </location>
</feature>
<protein>
    <submittedName>
        <fullName evidence="5">Riboflavin transporter</fullName>
    </submittedName>
</protein>
<gene>
    <name evidence="5" type="ORF">PVAG01_06654</name>
</gene>
<feature type="transmembrane region" description="Helical" evidence="3">
    <location>
        <begin position="330"/>
        <end position="349"/>
    </location>
</feature>
<evidence type="ECO:0000313" key="6">
    <source>
        <dbReference type="Proteomes" id="UP001629113"/>
    </source>
</evidence>
<sequence length="457" mass="48395">MSMLSGVTRGSALSVATTLSAGTPTSSSAPSIKEQELREKDVELATPNVEQNCEPSYPEGGRQAWAVVFGSWCSLFSALGIMNTMGSYEAYISKNQLIGYSPGDVGWIFSMYAFLTFGGGIIIGPAFDKYGPRWLILGGSIGVSLSMLLLGNCQVYWHFMVVFGVLGGLGSALIFSPSLAIIRHYFMARQGAATGIAATGGAIGGIIFPLMLQYLIPSIGFNIATKAIGAITAFLCILSNIFIRPRLPPGGTIWPDVRIFRDVTFSTTVLGVFLLEFALFIPLTYISSSVTASGFSTAFSYNILMFINLGSVFGRALPGFLADRIGHYNAAILAIALTVISVLSIWLPAGDSKAGLIMFALLFGFGSGSNISLTPVCVSQLCPVEKIGRYIATCYATVSVGCLIGVPIAGQILSSGHTASVGYRNLILFVGFCYVGGLVAFSVARVMAKGWKVTQKF</sequence>
<keyword evidence="3" id="KW-0472">Membrane</keyword>
<feature type="transmembrane region" description="Helical" evidence="3">
    <location>
        <begin position="157"/>
        <end position="182"/>
    </location>
</feature>
<evidence type="ECO:0000259" key="4">
    <source>
        <dbReference type="PROSITE" id="PS50850"/>
    </source>
</evidence>
<keyword evidence="3" id="KW-1133">Transmembrane helix</keyword>
<dbReference type="InterPro" id="IPR011701">
    <property type="entry name" value="MFS"/>
</dbReference>
<feature type="transmembrane region" description="Helical" evidence="3">
    <location>
        <begin position="298"/>
        <end position="318"/>
    </location>
</feature>
<dbReference type="PANTHER" id="PTHR11360:SF177">
    <property type="entry name" value="RIBOFLAVIN TRANSPORTER MCH5"/>
    <property type="match status" value="1"/>
</dbReference>
<evidence type="ECO:0000256" key="1">
    <source>
        <dbReference type="ARBA" id="ARBA00004141"/>
    </source>
</evidence>
<dbReference type="Pfam" id="PF07690">
    <property type="entry name" value="MFS_1"/>
    <property type="match status" value="1"/>
</dbReference>
<comment type="caution">
    <text evidence="5">The sequence shown here is derived from an EMBL/GenBank/DDBJ whole genome shotgun (WGS) entry which is preliminary data.</text>
</comment>
<feature type="domain" description="Major facilitator superfamily (MFS) profile" evidence="4">
    <location>
        <begin position="63"/>
        <end position="448"/>
    </location>
</feature>
<dbReference type="InterPro" id="IPR036259">
    <property type="entry name" value="MFS_trans_sf"/>
</dbReference>
<feature type="transmembrane region" description="Helical" evidence="3">
    <location>
        <begin position="263"/>
        <end position="286"/>
    </location>
</feature>
<feature type="transmembrane region" description="Helical" evidence="3">
    <location>
        <begin position="390"/>
        <end position="414"/>
    </location>
</feature>
<dbReference type="PROSITE" id="PS50850">
    <property type="entry name" value="MFS"/>
    <property type="match status" value="1"/>
</dbReference>
<feature type="transmembrane region" description="Helical" evidence="3">
    <location>
        <begin position="426"/>
        <end position="448"/>
    </location>
</feature>
<evidence type="ECO:0000256" key="3">
    <source>
        <dbReference type="SAM" id="Phobius"/>
    </source>
</evidence>
<comment type="subcellular location">
    <subcellularLocation>
        <location evidence="1">Membrane</location>
        <topology evidence="1">Multi-pass membrane protein</topology>
    </subcellularLocation>
</comment>
<dbReference type="PANTHER" id="PTHR11360">
    <property type="entry name" value="MONOCARBOXYLATE TRANSPORTER"/>
    <property type="match status" value="1"/>
</dbReference>
<dbReference type="EMBL" id="JBFCZG010000005">
    <property type="protein sequence ID" value="KAL3422498.1"/>
    <property type="molecule type" value="Genomic_DNA"/>
</dbReference>
<evidence type="ECO:0000256" key="2">
    <source>
        <dbReference type="ARBA" id="ARBA00006727"/>
    </source>
</evidence>
<feature type="transmembrane region" description="Helical" evidence="3">
    <location>
        <begin position="355"/>
        <end position="378"/>
    </location>
</feature>
<evidence type="ECO:0000313" key="5">
    <source>
        <dbReference type="EMBL" id="KAL3422498.1"/>
    </source>
</evidence>
<feature type="transmembrane region" description="Helical" evidence="3">
    <location>
        <begin position="194"/>
        <end position="217"/>
    </location>
</feature>
<proteinExistence type="inferred from homology"/>
<feature type="transmembrane region" description="Helical" evidence="3">
    <location>
        <begin position="223"/>
        <end position="243"/>
    </location>
</feature>
<feature type="transmembrane region" description="Helical" evidence="3">
    <location>
        <begin position="134"/>
        <end position="151"/>
    </location>
</feature>
<name>A0ABR4PGV9_9HELO</name>
<keyword evidence="6" id="KW-1185">Reference proteome</keyword>